<dbReference type="STRING" id="662367.SAMN05216167_103307"/>
<evidence type="ECO:0000313" key="12">
    <source>
        <dbReference type="Proteomes" id="UP000198598"/>
    </source>
</evidence>
<feature type="domain" description="TonB-dependent receptor plug" evidence="10">
    <location>
        <begin position="262"/>
        <end position="368"/>
    </location>
</feature>
<dbReference type="Proteomes" id="UP000198598">
    <property type="component" value="Unassembled WGS sequence"/>
</dbReference>
<dbReference type="AlphaFoldDB" id="A0A1I1PJD8"/>
<dbReference type="Gene3D" id="2.170.130.10">
    <property type="entry name" value="TonB-dependent receptor, plug domain"/>
    <property type="match status" value="1"/>
</dbReference>
<dbReference type="Gene3D" id="2.40.170.20">
    <property type="entry name" value="TonB-dependent receptor, beta-barrel domain"/>
    <property type="match status" value="1"/>
</dbReference>
<dbReference type="Gene3D" id="2.60.40.1120">
    <property type="entry name" value="Carboxypeptidase-like, regulatory domain"/>
    <property type="match status" value="1"/>
</dbReference>
<dbReference type="InterPro" id="IPR008969">
    <property type="entry name" value="CarboxyPept-like_regulatory"/>
</dbReference>
<reference evidence="11 12" key="1">
    <citation type="submission" date="2016-10" db="EMBL/GenBank/DDBJ databases">
        <authorList>
            <person name="de Groot N.N."/>
        </authorList>
    </citation>
    <scope>NUCLEOTIDE SEQUENCE [LARGE SCALE GENOMIC DNA]</scope>
    <source>
        <strain evidence="11 12">DSM 26130</strain>
    </source>
</reference>
<feature type="region of interest" description="Disordered" evidence="8">
    <location>
        <begin position="1060"/>
        <end position="1083"/>
    </location>
</feature>
<keyword evidence="12" id="KW-1185">Reference proteome</keyword>
<dbReference type="InterPro" id="IPR036942">
    <property type="entry name" value="Beta-barrel_TonB_sf"/>
</dbReference>
<comment type="subcellular location">
    <subcellularLocation>
        <location evidence="1 7">Cell outer membrane</location>
        <topology evidence="1 7">Multi-pass membrane protein</topology>
    </subcellularLocation>
</comment>
<dbReference type="InterPro" id="IPR037066">
    <property type="entry name" value="Plug_dom_sf"/>
</dbReference>
<dbReference type="InterPro" id="IPR023997">
    <property type="entry name" value="TonB-dep_OMP_SusC/RagA_CS"/>
</dbReference>
<dbReference type="InterPro" id="IPR023996">
    <property type="entry name" value="TonB-dep_OMP_SusC/RagA"/>
</dbReference>
<keyword evidence="9" id="KW-0732">Signal</keyword>
<protein>
    <submittedName>
        <fullName evidence="11">TonB-linked outer membrane protein, SusC/RagA family</fullName>
    </submittedName>
</protein>
<evidence type="ECO:0000256" key="6">
    <source>
        <dbReference type="ARBA" id="ARBA00023237"/>
    </source>
</evidence>
<gene>
    <name evidence="11" type="ORF">SAMN05216167_103307</name>
</gene>
<keyword evidence="3 7" id="KW-1134">Transmembrane beta strand</keyword>
<evidence type="ECO:0000259" key="10">
    <source>
        <dbReference type="Pfam" id="PF07715"/>
    </source>
</evidence>
<evidence type="ECO:0000256" key="2">
    <source>
        <dbReference type="ARBA" id="ARBA00022448"/>
    </source>
</evidence>
<evidence type="ECO:0000256" key="9">
    <source>
        <dbReference type="SAM" id="SignalP"/>
    </source>
</evidence>
<dbReference type="GO" id="GO:0009279">
    <property type="term" value="C:cell outer membrane"/>
    <property type="evidence" value="ECO:0007669"/>
    <property type="project" value="UniProtKB-SubCell"/>
</dbReference>
<dbReference type="OrthoDB" id="9768177at2"/>
<name>A0A1I1PJD8_9BACT</name>
<accession>A0A1I1PJD8</accession>
<dbReference type="SUPFAM" id="SSF49464">
    <property type="entry name" value="Carboxypeptidase regulatory domain-like"/>
    <property type="match status" value="1"/>
</dbReference>
<dbReference type="FunFam" id="2.170.130.10:FF:000008">
    <property type="entry name" value="SusC/RagA family TonB-linked outer membrane protein"/>
    <property type="match status" value="1"/>
</dbReference>
<dbReference type="PROSITE" id="PS52016">
    <property type="entry name" value="TONB_DEPENDENT_REC_3"/>
    <property type="match status" value="1"/>
</dbReference>
<dbReference type="NCBIfam" id="TIGR04056">
    <property type="entry name" value="OMP_RagA_SusC"/>
    <property type="match status" value="1"/>
</dbReference>
<organism evidence="11 12">
    <name type="scientific">Spirosoma endophyticum</name>
    <dbReference type="NCBI Taxonomy" id="662367"/>
    <lineage>
        <taxon>Bacteria</taxon>
        <taxon>Pseudomonadati</taxon>
        <taxon>Bacteroidota</taxon>
        <taxon>Cytophagia</taxon>
        <taxon>Cytophagales</taxon>
        <taxon>Cytophagaceae</taxon>
        <taxon>Spirosoma</taxon>
    </lineage>
</organism>
<evidence type="ECO:0000313" key="11">
    <source>
        <dbReference type="EMBL" id="SFD09934.1"/>
    </source>
</evidence>
<evidence type="ECO:0000256" key="7">
    <source>
        <dbReference type="PROSITE-ProRule" id="PRU01360"/>
    </source>
</evidence>
<evidence type="ECO:0000256" key="4">
    <source>
        <dbReference type="ARBA" id="ARBA00022692"/>
    </source>
</evidence>
<dbReference type="EMBL" id="FOLQ01000003">
    <property type="protein sequence ID" value="SFD09934.1"/>
    <property type="molecule type" value="Genomic_DNA"/>
</dbReference>
<dbReference type="SUPFAM" id="SSF56935">
    <property type="entry name" value="Porins"/>
    <property type="match status" value="1"/>
</dbReference>
<evidence type="ECO:0000256" key="1">
    <source>
        <dbReference type="ARBA" id="ARBA00004571"/>
    </source>
</evidence>
<comment type="similarity">
    <text evidence="7">Belongs to the TonB-dependent receptor family.</text>
</comment>
<keyword evidence="4 7" id="KW-0812">Transmembrane</keyword>
<keyword evidence="5 7" id="KW-0472">Membrane</keyword>
<keyword evidence="6 7" id="KW-0998">Cell outer membrane</keyword>
<keyword evidence="2 7" id="KW-0813">Transport</keyword>
<dbReference type="RefSeq" id="WP_093825748.1">
    <property type="nucleotide sequence ID" value="NZ_FOLQ01000003.1"/>
</dbReference>
<dbReference type="InterPro" id="IPR039426">
    <property type="entry name" value="TonB-dep_rcpt-like"/>
</dbReference>
<feature type="chain" id="PRO_5011503917" evidence="9">
    <location>
        <begin position="27"/>
        <end position="1173"/>
    </location>
</feature>
<dbReference type="Pfam" id="PF07715">
    <property type="entry name" value="Plug"/>
    <property type="match status" value="1"/>
</dbReference>
<sequence length="1173" mass="128370">MSQSLRAVLFFLLLPCLFLLSDAARAQTFAANYPQPPFQGEVTSTRLSLNEALAVLSKHHKVIFEFNDNLLKNKTVERSLLENKQSLEGKLERILIPFGLNYERYGKKSYLIFSPGNDNRPASDAKTTEKGVLKASADQGFLYNSLELKSGQDNYLKLSDIPVNPIQIADITIQGAVTDDKGEVLPGVSILLKGSQKGTTTDAQGRYKIDVPNTTATLIFSFVGYLSQEVSVGNKSTVDVVLKADNKTLDEIVVVGYGTVKRKDLTGSVGSVSTQEIKELAVARIDQALLGKVAGVQVKTVSGDPGAAPQIKIRGIGSISAGSNPLYVVDGFPIDNIQTLNPNDVESMDILKDASATAIYGSRGANGVIIINTKRGKTGKATISFDTYHGFQNVLKRPEFLNANQQAQYYFDGIRNRNIDNGNNVSGPFTGWAIPVPQTIQDVLSGKNTYNTDALDGVLRTAPQSQYQLSASGGSENVKYAISGEYFNQEGIILNSNFNRYSLRANIDAKLTNKLSVRMNFNTAYTDAKVVTASGPGGGDNDGIIAQATSAQPYYPLYNSDGSYFVYSNLDASTILLNPAALALEIQGKRKGMRVLGNVNLEYKFTDALSLNVMLGATSYNTRGSRFRPQIPAFYNNAAVGTDSSSNTLNWLTEYTVNYRKSFGKHNVTGLGGFTVQKETNESSFLASNRYPNNLVPTLSAVSGILTDGSSNLYQWSLISYLARVNYNYSDKYYLTASIRTDGSSRFGGNNKYGIFPSLALAWRISDENFLKSVQSLSELKLRVSYGETGNNNIGNYEHYPTINYEKYDLGGVAIGGYAPARPANPNLTWEKQKSFNIGLDASFFNRRLSMNLDHFQARNTDLLLNVNVPDITGFSTALQNIGEVKNTGWEFVLSTLNLQNKLVWSTDFNISTYKNKVVRLGVQGDPIISGRNITMIGQPIGMFYGFLTDGIFKTQADVDRGPVYNPGAADRSRPGDIRFVDVSGPNGTPDGIINNYDNTIIGTPYPDFYYGMTNRFSYKNISLSINLQGSSGSEVISTARNITLLTRSRSRTLSSQANYWKSEQDPGDGVTPRPNDAPTGGIRLANQRYVDTGTYLRINNITLSYQLPSELVKKLSLSSIRVYTSANNPFLFTKNTSFNPDVSNTDNALTPGIDLNNYPLAKSFLFGLNVTF</sequence>
<dbReference type="InterPro" id="IPR012910">
    <property type="entry name" value="Plug_dom"/>
</dbReference>
<feature type="signal peptide" evidence="9">
    <location>
        <begin position="1"/>
        <end position="26"/>
    </location>
</feature>
<proteinExistence type="inferred from homology"/>
<evidence type="ECO:0000256" key="3">
    <source>
        <dbReference type="ARBA" id="ARBA00022452"/>
    </source>
</evidence>
<evidence type="ECO:0000256" key="8">
    <source>
        <dbReference type="SAM" id="MobiDB-lite"/>
    </source>
</evidence>
<dbReference type="Pfam" id="PF13715">
    <property type="entry name" value="CarbopepD_reg_2"/>
    <property type="match status" value="1"/>
</dbReference>
<dbReference type="NCBIfam" id="TIGR04057">
    <property type="entry name" value="SusC_RagA_signa"/>
    <property type="match status" value="1"/>
</dbReference>
<evidence type="ECO:0000256" key="5">
    <source>
        <dbReference type="ARBA" id="ARBA00023136"/>
    </source>
</evidence>